<name>A0ACC2MN03_PERAE</name>
<protein>
    <submittedName>
        <fullName evidence="1">Uncharacterized protein</fullName>
    </submittedName>
</protein>
<evidence type="ECO:0000313" key="1">
    <source>
        <dbReference type="EMBL" id="KAJ8647014.1"/>
    </source>
</evidence>
<gene>
    <name evidence="1" type="ORF">MRB53_000037</name>
</gene>
<dbReference type="Proteomes" id="UP001234297">
    <property type="component" value="Chromosome 1"/>
</dbReference>
<sequence>MATVTVTSKNFAFNDDGSHLRDASFSSYLSSGEEAFILKLGESTHIPTSTVVSSAESPYPVRLGRKYNENKEIGIFTAEKYFSGGMDKMETTSSEKGWKQPPTKDGKIIDFPRPKKAFKSGTPSACSEASWNSQRALLQKSQSPNMQKQMSSKNFFSNFGCNCASKKSVEVVEKVGKNMTLSHGKKVVDLVEEPHNPEMFVDGLIDVDETRTIMAGNRDHLGFKYGEEIDCRIADKGGVGFKREDLFTFPNLNPVAGNHQAVRKQFEEAQEARFSLEVFGSNPSYLIREDIGSNLHRKLTMFTSGPGRWPIKDVPVSSSSMDGGDVESDASSELFEIESFSSKAHHPFFHSQDDMSCYEPSEASIEWSVVTASAANFSIASDYDYQKPTEKIITTATTPKEVVQRRQHTSLLGCRSSKAVTVAANAQRVSEKAEPNQHRQLQSDSMVPSARFRAQNRLLGFA</sequence>
<organism evidence="1 2">
    <name type="scientific">Persea americana</name>
    <name type="common">Avocado</name>
    <dbReference type="NCBI Taxonomy" id="3435"/>
    <lineage>
        <taxon>Eukaryota</taxon>
        <taxon>Viridiplantae</taxon>
        <taxon>Streptophyta</taxon>
        <taxon>Embryophyta</taxon>
        <taxon>Tracheophyta</taxon>
        <taxon>Spermatophyta</taxon>
        <taxon>Magnoliopsida</taxon>
        <taxon>Magnoliidae</taxon>
        <taxon>Laurales</taxon>
        <taxon>Lauraceae</taxon>
        <taxon>Persea</taxon>
    </lineage>
</organism>
<keyword evidence="2" id="KW-1185">Reference proteome</keyword>
<dbReference type="EMBL" id="CM056809">
    <property type="protein sequence ID" value="KAJ8647014.1"/>
    <property type="molecule type" value="Genomic_DNA"/>
</dbReference>
<evidence type="ECO:0000313" key="2">
    <source>
        <dbReference type="Proteomes" id="UP001234297"/>
    </source>
</evidence>
<accession>A0ACC2MN03</accession>
<proteinExistence type="predicted"/>
<comment type="caution">
    <text evidence="1">The sequence shown here is derived from an EMBL/GenBank/DDBJ whole genome shotgun (WGS) entry which is preliminary data.</text>
</comment>
<reference evidence="1 2" key="1">
    <citation type="journal article" date="2022" name="Hortic Res">
        <title>A haplotype resolved chromosomal level avocado genome allows analysis of novel avocado genes.</title>
        <authorList>
            <person name="Nath O."/>
            <person name="Fletcher S.J."/>
            <person name="Hayward A."/>
            <person name="Shaw L.M."/>
            <person name="Masouleh A.K."/>
            <person name="Furtado A."/>
            <person name="Henry R.J."/>
            <person name="Mitter N."/>
        </authorList>
    </citation>
    <scope>NUCLEOTIDE SEQUENCE [LARGE SCALE GENOMIC DNA]</scope>
    <source>
        <strain evidence="2">cv. Hass</strain>
    </source>
</reference>